<evidence type="ECO:0000313" key="6">
    <source>
        <dbReference type="EMBL" id="MDJ1114459.1"/>
    </source>
</evidence>
<organism evidence="6 7">
    <name type="scientific">Microbacterium dauci</name>
    <dbReference type="NCBI Taxonomy" id="3048008"/>
    <lineage>
        <taxon>Bacteria</taxon>
        <taxon>Bacillati</taxon>
        <taxon>Actinomycetota</taxon>
        <taxon>Actinomycetes</taxon>
        <taxon>Micrococcales</taxon>
        <taxon>Microbacteriaceae</taxon>
        <taxon>Microbacterium</taxon>
    </lineage>
</organism>
<keyword evidence="2 5" id="KW-0812">Transmembrane</keyword>
<dbReference type="InterPro" id="IPR006311">
    <property type="entry name" value="TAT_signal"/>
</dbReference>
<reference evidence="6 7" key="1">
    <citation type="submission" date="2023-05" db="EMBL/GenBank/DDBJ databases">
        <title>Microbacterium dauci sp.nov., Isolated from Carrot Rhizosphere Soil.</title>
        <authorList>
            <person name="Xiao Z."/>
            <person name="Zheng J."/>
        </authorList>
    </citation>
    <scope>NUCLEOTIDE SEQUENCE [LARGE SCALE GENOMIC DNA]</scope>
    <source>
        <strain evidence="6 7">LX3-4</strain>
    </source>
</reference>
<feature type="transmembrane region" description="Helical" evidence="5">
    <location>
        <begin position="330"/>
        <end position="350"/>
    </location>
</feature>
<dbReference type="PANTHER" id="PTHR43424">
    <property type="entry name" value="LOCUS PUTATIVE PROTEIN 1-RELATED"/>
    <property type="match status" value="1"/>
</dbReference>
<feature type="transmembrane region" description="Helical" evidence="5">
    <location>
        <begin position="112"/>
        <end position="129"/>
    </location>
</feature>
<feature type="transmembrane region" description="Helical" evidence="5">
    <location>
        <begin position="15"/>
        <end position="40"/>
    </location>
</feature>
<dbReference type="RefSeq" id="WP_283716078.1">
    <property type="nucleotide sequence ID" value="NZ_JASJND010000005.1"/>
</dbReference>
<dbReference type="PANTHER" id="PTHR43424:SF1">
    <property type="entry name" value="LOCUS PUTATIVE PROTEIN 1-RELATED"/>
    <property type="match status" value="1"/>
</dbReference>
<evidence type="ECO:0000256" key="2">
    <source>
        <dbReference type="ARBA" id="ARBA00022692"/>
    </source>
</evidence>
<proteinExistence type="predicted"/>
<evidence type="ECO:0000256" key="5">
    <source>
        <dbReference type="SAM" id="Phobius"/>
    </source>
</evidence>
<feature type="transmembrane region" description="Helical" evidence="5">
    <location>
        <begin position="391"/>
        <end position="410"/>
    </location>
</feature>
<keyword evidence="4 5" id="KW-0472">Membrane</keyword>
<name>A0ABT6ZE66_9MICO</name>
<accession>A0ABT6ZE66</accession>
<dbReference type="PROSITE" id="PS51318">
    <property type="entry name" value="TAT"/>
    <property type="match status" value="1"/>
</dbReference>
<protein>
    <submittedName>
        <fullName evidence="6">Flippase</fullName>
    </submittedName>
</protein>
<sequence>MTEQNGRRSILRNGLWASALGGVNSLAGAAVAFLLVLVLPVDQYGLYSYATSLAAIGMAVAQGGLASFAVRMLVGVNRLEGRAAVGLIQATRVSFAFMGYLLIVGISLTSGSFPTVAASLIAGLSLFARSGNGADFWYQARMLTRVPATIRIWVTLASLVARLVVLWLWPSVWLFLVLFVTETLVGTVVIWIRYLRDQEAPGIARPNLRDAISLAKRSLPLTLAGLANQVNLRGDVVVLQVMSGNAAVGVYSLAVRVCEVAQVLPSAFMNSTLPVLVATRDRLGSSHPEYVALLQRAYDRAFWAGVLVALPVGGIGTFVIQSFLGSEYEPAISVLWIQLITCPFVFMALVYSKWIIAEGKLWLSLVRHGFGALLNIALNIALIPLAGLNGAAVATLASYVFASYLSCFLSRESRLPGKQMSLAIVAPVRYMISALSWRKNGTPNE</sequence>
<dbReference type="InterPro" id="IPR052556">
    <property type="entry name" value="PolySynth_Transporter"/>
</dbReference>
<dbReference type="CDD" id="cd13128">
    <property type="entry name" value="MATE_Wzx_like"/>
    <property type="match status" value="1"/>
</dbReference>
<evidence type="ECO:0000256" key="4">
    <source>
        <dbReference type="ARBA" id="ARBA00023136"/>
    </source>
</evidence>
<evidence type="ECO:0000313" key="7">
    <source>
        <dbReference type="Proteomes" id="UP001321481"/>
    </source>
</evidence>
<feature type="transmembrane region" description="Helical" evidence="5">
    <location>
        <begin position="46"/>
        <end position="70"/>
    </location>
</feature>
<keyword evidence="3 5" id="KW-1133">Transmembrane helix</keyword>
<feature type="transmembrane region" description="Helical" evidence="5">
    <location>
        <begin position="175"/>
        <end position="195"/>
    </location>
</feature>
<feature type="transmembrane region" description="Helical" evidence="5">
    <location>
        <begin position="150"/>
        <end position="169"/>
    </location>
</feature>
<feature type="transmembrane region" description="Helical" evidence="5">
    <location>
        <begin position="362"/>
        <end position="385"/>
    </location>
</feature>
<evidence type="ECO:0000256" key="3">
    <source>
        <dbReference type="ARBA" id="ARBA00022989"/>
    </source>
</evidence>
<keyword evidence="7" id="KW-1185">Reference proteome</keyword>
<comment type="subcellular location">
    <subcellularLocation>
        <location evidence="1">Membrane</location>
        <topology evidence="1">Multi-pass membrane protein</topology>
    </subcellularLocation>
</comment>
<dbReference type="Pfam" id="PF01943">
    <property type="entry name" value="Polysacc_synt"/>
    <property type="match status" value="1"/>
</dbReference>
<evidence type="ECO:0000256" key="1">
    <source>
        <dbReference type="ARBA" id="ARBA00004141"/>
    </source>
</evidence>
<dbReference type="InterPro" id="IPR002797">
    <property type="entry name" value="Polysacc_synth"/>
</dbReference>
<comment type="caution">
    <text evidence="6">The sequence shown here is derived from an EMBL/GenBank/DDBJ whole genome shotgun (WGS) entry which is preliminary data.</text>
</comment>
<dbReference type="Proteomes" id="UP001321481">
    <property type="component" value="Unassembled WGS sequence"/>
</dbReference>
<feature type="transmembrane region" description="Helical" evidence="5">
    <location>
        <begin position="301"/>
        <end position="324"/>
    </location>
</feature>
<gene>
    <name evidence="6" type="ORF">QNI14_08330</name>
</gene>
<dbReference type="EMBL" id="JASJND010000005">
    <property type="protein sequence ID" value="MDJ1114459.1"/>
    <property type="molecule type" value="Genomic_DNA"/>
</dbReference>